<comment type="caution">
    <text evidence="3">The sequence shown here is derived from an EMBL/GenBank/DDBJ whole genome shotgun (WGS) entry which is preliminary data.</text>
</comment>
<dbReference type="PANTHER" id="PTHR38788">
    <property type="entry name" value="CLR5 DOMAIN-CONTAINING PROTEIN"/>
    <property type="match status" value="1"/>
</dbReference>
<dbReference type="EMBL" id="JAGMUX010000005">
    <property type="protein sequence ID" value="KAH7259142.1"/>
    <property type="molecule type" value="Genomic_DNA"/>
</dbReference>
<dbReference type="PANTHER" id="PTHR38788:SF3">
    <property type="entry name" value="CLR5 DOMAIN-CONTAINING PROTEIN"/>
    <property type="match status" value="1"/>
</dbReference>
<feature type="region of interest" description="Disordered" evidence="1">
    <location>
        <begin position="1"/>
        <end position="26"/>
    </location>
</feature>
<dbReference type="GeneID" id="70227552"/>
<dbReference type="RefSeq" id="XP_046051850.1">
    <property type="nucleotide sequence ID" value="XM_046197598.1"/>
</dbReference>
<evidence type="ECO:0000313" key="3">
    <source>
        <dbReference type="EMBL" id="KAH7259142.1"/>
    </source>
</evidence>
<proteinExistence type="predicted"/>
<accession>A0A9P9HL85</accession>
<dbReference type="OrthoDB" id="5308957at2759"/>
<feature type="compositionally biased region" description="Polar residues" evidence="1">
    <location>
        <begin position="12"/>
        <end position="22"/>
    </location>
</feature>
<sequence length="409" mass="46820">MNPPNPTALIESLNSKQTTQGPSPEEWEEMKERIFEIYITQGQALKVLVSEMKTRHGFDATPKMYTTHFKKWSPRFNKNRRENDAEVAPTTINIPRTRFFVYGLFDTFNFSSNLFDIIVPPGIPDFLPAWQQISDECFGVTTLLEEGQYPESRQTFNILCERLKNIFGSNDCGMIIVIWPICIRLHQTGQLHNNFALLEYFLDLLRFLAHQRYPSGHPIPNLLKFLRQTPTQDRFEILRVGYLRTIHCFERRAGFGNAVVLSMWSKYLKRSNSQELPASALTCRYESVLQEAQNSFTNTGTRTIEILHGYIYAAYYNANDEMLTWNLAFKMVDGAWPVGLNQPEWCLATQGYAMAAKLLYAVSEQTGHGNQGEAMLCSAITRLACGDRECRTRALMLANMLGDMGSQLL</sequence>
<evidence type="ECO:0000313" key="4">
    <source>
        <dbReference type="Proteomes" id="UP000720189"/>
    </source>
</evidence>
<name>A0A9P9HL85_FUSRE</name>
<gene>
    <name evidence="3" type="ORF">BKA55DRAFT_661873</name>
</gene>
<organism evidence="3 4">
    <name type="scientific">Fusarium redolens</name>
    <dbReference type="NCBI Taxonomy" id="48865"/>
    <lineage>
        <taxon>Eukaryota</taxon>
        <taxon>Fungi</taxon>
        <taxon>Dikarya</taxon>
        <taxon>Ascomycota</taxon>
        <taxon>Pezizomycotina</taxon>
        <taxon>Sordariomycetes</taxon>
        <taxon>Hypocreomycetidae</taxon>
        <taxon>Hypocreales</taxon>
        <taxon>Nectriaceae</taxon>
        <taxon>Fusarium</taxon>
        <taxon>Fusarium redolens species complex</taxon>
    </lineage>
</organism>
<evidence type="ECO:0000259" key="2">
    <source>
        <dbReference type="Pfam" id="PF14420"/>
    </source>
</evidence>
<dbReference type="Proteomes" id="UP000720189">
    <property type="component" value="Unassembled WGS sequence"/>
</dbReference>
<protein>
    <recommendedName>
        <fullName evidence="2">Clr5 domain-containing protein</fullName>
    </recommendedName>
</protein>
<evidence type="ECO:0000256" key="1">
    <source>
        <dbReference type="SAM" id="MobiDB-lite"/>
    </source>
</evidence>
<dbReference type="AlphaFoldDB" id="A0A9P9HL85"/>
<feature type="domain" description="Clr5" evidence="2">
    <location>
        <begin position="23"/>
        <end position="73"/>
    </location>
</feature>
<dbReference type="Pfam" id="PF14420">
    <property type="entry name" value="Clr5"/>
    <property type="match status" value="1"/>
</dbReference>
<reference evidence="3" key="1">
    <citation type="journal article" date="2021" name="Nat. Commun.">
        <title>Genetic determinants of endophytism in the Arabidopsis root mycobiome.</title>
        <authorList>
            <person name="Mesny F."/>
            <person name="Miyauchi S."/>
            <person name="Thiergart T."/>
            <person name="Pickel B."/>
            <person name="Atanasova L."/>
            <person name="Karlsson M."/>
            <person name="Huettel B."/>
            <person name="Barry K.W."/>
            <person name="Haridas S."/>
            <person name="Chen C."/>
            <person name="Bauer D."/>
            <person name="Andreopoulos W."/>
            <person name="Pangilinan J."/>
            <person name="LaButti K."/>
            <person name="Riley R."/>
            <person name="Lipzen A."/>
            <person name="Clum A."/>
            <person name="Drula E."/>
            <person name="Henrissat B."/>
            <person name="Kohler A."/>
            <person name="Grigoriev I.V."/>
            <person name="Martin F.M."/>
            <person name="Hacquard S."/>
        </authorList>
    </citation>
    <scope>NUCLEOTIDE SEQUENCE</scope>
    <source>
        <strain evidence="3">MPI-CAGE-AT-0023</strain>
    </source>
</reference>
<keyword evidence="4" id="KW-1185">Reference proteome</keyword>
<dbReference type="InterPro" id="IPR025676">
    <property type="entry name" value="Clr5_dom"/>
</dbReference>